<evidence type="ECO:0000313" key="1">
    <source>
        <dbReference type="EMBL" id="PLW87879.1"/>
    </source>
</evidence>
<dbReference type="PANTHER" id="PTHR31793:SF2">
    <property type="entry name" value="BLR1345 PROTEIN"/>
    <property type="match status" value="1"/>
</dbReference>
<keyword evidence="2" id="KW-1185">Reference proteome</keyword>
<dbReference type="InterPro" id="IPR029069">
    <property type="entry name" value="HotDog_dom_sf"/>
</dbReference>
<sequence length="139" mass="15226">MVVHQGVAHPNMCDIMGHMTTRYYVAMFDDASYHFLFKAFGWAGDHAQTEGVGWADVKHVIDYADEVGAGDLLEISAQLEKIGGKSITVSYSMFNISRNNLAATLQSTSVYFDLTARKAIPITDAMRDQASTYLAPASP</sequence>
<dbReference type="CDD" id="cd00586">
    <property type="entry name" value="4HBT"/>
    <property type="match status" value="1"/>
</dbReference>
<dbReference type="Gene3D" id="3.10.129.10">
    <property type="entry name" value="Hotdog Thioesterase"/>
    <property type="match status" value="1"/>
</dbReference>
<protein>
    <submittedName>
        <fullName evidence="1">Acyl-CoA thioesterase</fullName>
    </submittedName>
</protein>
<name>A0AAP8MHP5_9GAMM</name>
<dbReference type="EMBL" id="PKUR01000001">
    <property type="protein sequence ID" value="PLW87879.1"/>
    <property type="molecule type" value="Genomic_DNA"/>
</dbReference>
<dbReference type="PANTHER" id="PTHR31793">
    <property type="entry name" value="4-HYDROXYBENZOYL-COA THIOESTERASE FAMILY MEMBER"/>
    <property type="match status" value="1"/>
</dbReference>
<dbReference type="RefSeq" id="WP_084200116.1">
    <property type="nucleotide sequence ID" value="NZ_BMYL01000001.1"/>
</dbReference>
<accession>A0AAP8MHP5</accession>
<comment type="caution">
    <text evidence="1">The sequence shown here is derived from an EMBL/GenBank/DDBJ whole genome shotgun (WGS) entry which is preliminary data.</text>
</comment>
<dbReference type="SUPFAM" id="SSF54637">
    <property type="entry name" value="Thioesterase/thiol ester dehydrase-isomerase"/>
    <property type="match status" value="1"/>
</dbReference>
<gene>
    <name evidence="1" type="ORF">C0029_04740</name>
</gene>
<organism evidence="1 2">
    <name type="scientific">Halioglobus japonicus</name>
    <dbReference type="NCBI Taxonomy" id="930805"/>
    <lineage>
        <taxon>Bacteria</taxon>
        <taxon>Pseudomonadati</taxon>
        <taxon>Pseudomonadota</taxon>
        <taxon>Gammaproteobacteria</taxon>
        <taxon>Cellvibrionales</taxon>
        <taxon>Halieaceae</taxon>
        <taxon>Halioglobus</taxon>
    </lineage>
</organism>
<dbReference type="InterPro" id="IPR050563">
    <property type="entry name" value="4-hydroxybenzoyl-CoA_TE"/>
</dbReference>
<dbReference type="GO" id="GO:0047617">
    <property type="term" value="F:fatty acyl-CoA hydrolase activity"/>
    <property type="evidence" value="ECO:0007669"/>
    <property type="project" value="TreeGrafter"/>
</dbReference>
<evidence type="ECO:0000313" key="2">
    <source>
        <dbReference type="Proteomes" id="UP000235162"/>
    </source>
</evidence>
<dbReference type="KEGG" id="hja:BST95_13445"/>
<proteinExistence type="predicted"/>
<dbReference type="AlphaFoldDB" id="A0AAP8MHP5"/>
<dbReference type="Pfam" id="PF13279">
    <property type="entry name" value="4HBT_2"/>
    <property type="match status" value="1"/>
</dbReference>
<reference evidence="1 2" key="1">
    <citation type="submission" date="2018-01" db="EMBL/GenBank/DDBJ databases">
        <title>The draft genome sequence of Halioglobus japonicus S1-36.</title>
        <authorList>
            <person name="Du Z.-J."/>
            <person name="Shi M.-J."/>
        </authorList>
    </citation>
    <scope>NUCLEOTIDE SEQUENCE [LARGE SCALE GENOMIC DNA]</scope>
    <source>
        <strain evidence="1 2">S1-36</strain>
    </source>
</reference>
<dbReference type="Proteomes" id="UP000235162">
    <property type="component" value="Unassembled WGS sequence"/>
</dbReference>